<accession>A0ACA9SZN1</accession>
<organism evidence="1 2">
    <name type="scientific">Racocetra persica</name>
    <dbReference type="NCBI Taxonomy" id="160502"/>
    <lineage>
        <taxon>Eukaryota</taxon>
        <taxon>Fungi</taxon>
        <taxon>Fungi incertae sedis</taxon>
        <taxon>Mucoromycota</taxon>
        <taxon>Glomeromycotina</taxon>
        <taxon>Glomeromycetes</taxon>
        <taxon>Diversisporales</taxon>
        <taxon>Gigasporaceae</taxon>
        <taxon>Racocetra</taxon>
    </lineage>
</organism>
<evidence type="ECO:0000313" key="1">
    <source>
        <dbReference type="EMBL" id="CAG8850074.1"/>
    </source>
</evidence>
<evidence type="ECO:0000313" key="2">
    <source>
        <dbReference type="Proteomes" id="UP000789920"/>
    </source>
</evidence>
<comment type="caution">
    <text evidence="1">The sequence shown here is derived from an EMBL/GenBank/DDBJ whole genome shotgun (WGS) entry which is preliminary data.</text>
</comment>
<feature type="non-terminal residue" evidence="1">
    <location>
        <position position="42"/>
    </location>
</feature>
<protein>
    <submittedName>
        <fullName evidence="1">12851_t:CDS:1</fullName>
    </submittedName>
</protein>
<reference evidence="1" key="1">
    <citation type="submission" date="2021-06" db="EMBL/GenBank/DDBJ databases">
        <authorList>
            <person name="Kallberg Y."/>
            <person name="Tangrot J."/>
            <person name="Rosling A."/>
        </authorList>
    </citation>
    <scope>NUCLEOTIDE SEQUENCE</scope>
    <source>
        <strain evidence="1">MA461A</strain>
    </source>
</reference>
<gene>
    <name evidence="1" type="ORF">RPERSI_LOCUS35912</name>
</gene>
<sequence>HWEVIMIHKSGIGIIITSKQKRAKCLYWYFQDIFASIRKAEY</sequence>
<name>A0ACA9SZN1_9GLOM</name>
<dbReference type="EMBL" id="CAJVQC010168934">
    <property type="protein sequence ID" value="CAG8850074.1"/>
    <property type="molecule type" value="Genomic_DNA"/>
</dbReference>
<keyword evidence="2" id="KW-1185">Reference proteome</keyword>
<proteinExistence type="predicted"/>
<dbReference type="Proteomes" id="UP000789920">
    <property type="component" value="Unassembled WGS sequence"/>
</dbReference>
<feature type="non-terminal residue" evidence="1">
    <location>
        <position position="1"/>
    </location>
</feature>